<proteinExistence type="inferred from homology"/>
<dbReference type="GO" id="GO:0004553">
    <property type="term" value="F:hydrolase activity, hydrolyzing O-glycosyl compounds"/>
    <property type="evidence" value="ECO:0007669"/>
    <property type="project" value="InterPro"/>
</dbReference>
<dbReference type="Pfam" id="PF00722">
    <property type="entry name" value="Glyco_hydro_16"/>
    <property type="match status" value="1"/>
</dbReference>
<organism evidence="4 5">
    <name type="scientific">Hyalella azteca</name>
    <name type="common">Amphipod</name>
    <dbReference type="NCBI Taxonomy" id="294128"/>
    <lineage>
        <taxon>Eukaryota</taxon>
        <taxon>Metazoa</taxon>
        <taxon>Ecdysozoa</taxon>
        <taxon>Arthropoda</taxon>
        <taxon>Crustacea</taxon>
        <taxon>Multicrustacea</taxon>
        <taxon>Malacostraca</taxon>
        <taxon>Eumalacostraca</taxon>
        <taxon>Peracarida</taxon>
        <taxon>Amphipoda</taxon>
        <taxon>Senticaudata</taxon>
        <taxon>Talitrida</taxon>
        <taxon>Talitroidea</taxon>
        <taxon>Hyalellidae</taxon>
        <taxon>Hyalella</taxon>
    </lineage>
</organism>
<dbReference type="Gene3D" id="2.60.120.200">
    <property type="match status" value="1"/>
</dbReference>
<dbReference type="Proteomes" id="UP000694843">
    <property type="component" value="Unplaced"/>
</dbReference>
<dbReference type="InterPro" id="IPR000757">
    <property type="entry name" value="Beta-glucanase-like"/>
</dbReference>
<dbReference type="AlphaFoldDB" id="A0A8B7NLE4"/>
<feature type="signal peptide" evidence="2">
    <location>
        <begin position="1"/>
        <end position="16"/>
    </location>
</feature>
<dbReference type="OrthoDB" id="4781at2759"/>
<dbReference type="GO" id="GO:0005975">
    <property type="term" value="P:carbohydrate metabolic process"/>
    <property type="evidence" value="ECO:0007669"/>
    <property type="project" value="InterPro"/>
</dbReference>
<feature type="domain" description="GH16" evidence="3">
    <location>
        <begin position="13"/>
        <end position="365"/>
    </location>
</feature>
<dbReference type="PANTHER" id="PTHR10963">
    <property type="entry name" value="GLYCOSYL HYDROLASE-RELATED"/>
    <property type="match status" value="1"/>
</dbReference>
<dbReference type="InterPro" id="IPR050546">
    <property type="entry name" value="Glycosyl_Hydrlase_16"/>
</dbReference>
<reference evidence="5 6" key="1">
    <citation type="submission" date="2025-04" db="UniProtKB">
        <authorList>
            <consortium name="RefSeq"/>
        </authorList>
    </citation>
    <scope>IDENTIFICATION</scope>
    <source>
        <tissue evidence="5 6">Whole organism</tissue>
    </source>
</reference>
<evidence type="ECO:0000313" key="5">
    <source>
        <dbReference type="RefSeq" id="XP_018014472.1"/>
    </source>
</evidence>
<evidence type="ECO:0000313" key="6">
    <source>
        <dbReference type="RefSeq" id="XP_018014473.1"/>
    </source>
</evidence>
<dbReference type="KEGG" id="hazt:108671435"/>
<accession>A0A8B7NLE4</accession>
<evidence type="ECO:0000259" key="3">
    <source>
        <dbReference type="PROSITE" id="PS51762"/>
    </source>
</evidence>
<comment type="similarity">
    <text evidence="1">Belongs to the glycosyl hydrolase 16 family.</text>
</comment>
<evidence type="ECO:0000256" key="2">
    <source>
        <dbReference type="SAM" id="SignalP"/>
    </source>
</evidence>
<keyword evidence="2" id="KW-0732">Signal</keyword>
<dbReference type="OMA" id="VWSQTGR"/>
<sequence>MKLLLVLAVTLTATQAADIVDPSTCTAFPCQIFNDEFDFFDFSAWEHEMTMGGGGNWEFQAYVNNRSVTYTHDSTLFIKPQLVADWQGEAFLTTGTWDMWGAHGRNEKCTGNAFYGCFRAGANGLLNPVMSGRLRTLPFFGVAFGRVEVRAKLPRGDWLWPAIWMMPRNFEYGLWPASGEIDIVESRGNDNYGNLGNGFGGTTLHWGPAWNYNMYGLTHSEYSPADGSSFADNFHTWRLDWTPDGMTFYLDDAVILTVDPGTNFWDFGGLASSGFENPWRYGSKMSPFDKEFHVILNLAVGGTNGFFPDDVPSSPPKPWSNAEGTAPASFWNARNDWLPTWQNGESTISESAALQVDYVRVWKLS</sequence>
<evidence type="ECO:0000313" key="4">
    <source>
        <dbReference type="Proteomes" id="UP000694843"/>
    </source>
</evidence>
<dbReference type="RefSeq" id="XP_018014472.1">
    <property type="nucleotide sequence ID" value="XM_018158983.2"/>
</dbReference>
<dbReference type="RefSeq" id="XP_018014473.1">
    <property type="nucleotide sequence ID" value="XM_018158984.2"/>
</dbReference>
<protein>
    <submittedName>
        <fullName evidence="5 6">Beta-1,3-glucan-binding protein</fullName>
    </submittedName>
</protein>
<dbReference type="PROSITE" id="PS51762">
    <property type="entry name" value="GH16_2"/>
    <property type="match status" value="1"/>
</dbReference>
<dbReference type="SUPFAM" id="SSF49899">
    <property type="entry name" value="Concanavalin A-like lectins/glucanases"/>
    <property type="match status" value="1"/>
</dbReference>
<keyword evidence="4" id="KW-1185">Reference proteome</keyword>
<name>A0A8B7NLE4_HYAAZ</name>
<evidence type="ECO:0000256" key="1">
    <source>
        <dbReference type="ARBA" id="ARBA00006865"/>
    </source>
</evidence>
<dbReference type="PANTHER" id="PTHR10963:SF55">
    <property type="entry name" value="GLYCOSIDE HYDROLASE FAMILY 16 PROTEIN"/>
    <property type="match status" value="1"/>
</dbReference>
<feature type="chain" id="PRO_5044664426" evidence="2">
    <location>
        <begin position="17"/>
        <end position="365"/>
    </location>
</feature>
<gene>
    <name evidence="5 6" type="primary">LOC108671435</name>
</gene>
<dbReference type="InterPro" id="IPR013320">
    <property type="entry name" value="ConA-like_dom_sf"/>
</dbReference>
<dbReference type="GeneID" id="108671435"/>